<dbReference type="Gene3D" id="3.90.550.10">
    <property type="entry name" value="Spore Coat Polysaccharide Biosynthesis Protein SpsA, Chain A"/>
    <property type="match status" value="1"/>
</dbReference>
<name>A0A6C0DUY6_9ZZZZ</name>
<organism evidence="1">
    <name type="scientific">viral metagenome</name>
    <dbReference type="NCBI Taxonomy" id="1070528"/>
    <lineage>
        <taxon>unclassified sequences</taxon>
        <taxon>metagenomes</taxon>
        <taxon>organismal metagenomes</taxon>
    </lineage>
</organism>
<dbReference type="InterPro" id="IPR029044">
    <property type="entry name" value="Nucleotide-diphossugar_trans"/>
</dbReference>
<protein>
    <recommendedName>
        <fullName evidence="2">Nucleotide-diphospho-sugar transferase domain-containing protein</fullName>
    </recommendedName>
</protein>
<evidence type="ECO:0008006" key="2">
    <source>
        <dbReference type="Google" id="ProtNLM"/>
    </source>
</evidence>
<sequence length="269" mass="31852">MAKNSVFVILTDENYFFRAKKTISDLRSVGKWNGDVAVICVNFNLPINFKKFYNITEVHFQEINKTLLLEQIKTKFPDGDGRELDKLNQWEKLHVFDEYFLAWEKVIFIDAGLRILDSVEHLLNLECNNSFLAPNDAGFANKPDKIFSSQISFGNVDLVNKLTNEFGNEILDSHYFLNCIWIYDTKILKIIKKVELIEYMNKYPLCKTNEMTIMNLVIHFKYNLWKQFPHFVPGEKKYLFDWCELNNPTTHWTDYCYLKYPVTINFDDT</sequence>
<dbReference type="SUPFAM" id="SSF53448">
    <property type="entry name" value="Nucleotide-diphospho-sugar transferases"/>
    <property type="match status" value="1"/>
</dbReference>
<evidence type="ECO:0000313" key="1">
    <source>
        <dbReference type="EMBL" id="QHT19839.1"/>
    </source>
</evidence>
<dbReference type="AlphaFoldDB" id="A0A6C0DUY6"/>
<accession>A0A6C0DUY6</accession>
<reference evidence="1" key="1">
    <citation type="journal article" date="2020" name="Nature">
        <title>Giant virus diversity and host interactions through global metagenomics.</title>
        <authorList>
            <person name="Schulz F."/>
            <person name="Roux S."/>
            <person name="Paez-Espino D."/>
            <person name="Jungbluth S."/>
            <person name="Walsh D.A."/>
            <person name="Denef V.J."/>
            <person name="McMahon K.D."/>
            <person name="Konstantinidis K.T."/>
            <person name="Eloe-Fadrosh E.A."/>
            <person name="Kyrpides N.C."/>
            <person name="Woyke T."/>
        </authorList>
    </citation>
    <scope>NUCLEOTIDE SEQUENCE</scope>
    <source>
        <strain evidence="1">GVMAG-M-3300023174-5</strain>
    </source>
</reference>
<dbReference type="EMBL" id="MN739669">
    <property type="protein sequence ID" value="QHT19839.1"/>
    <property type="molecule type" value="Genomic_DNA"/>
</dbReference>
<proteinExistence type="predicted"/>